<dbReference type="Gene3D" id="3.40.630.190">
    <property type="entry name" value="LCP protein"/>
    <property type="match status" value="1"/>
</dbReference>
<dbReference type="OrthoDB" id="305468at2"/>
<evidence type="ECO:0000259" key="2">
    <source>
        <dbReference type="Pfam" id="PF03816"/>
    </source>
</evidence>
<protein>
    <submittedName>
        <fullName evidence="3">Transcriptional attenuator, LytR family</fullName>
    </submittedName>
</protein>
<accession>A0A1M5PVI6</accession>
<dbReference type="InterPro" id="IPR004474">
    <property type="entry name" value="LytR_CpsA_psr"/>
</dbReference>
<dbReference type="Proteomes" id="UP000184032">
    <property type="component" value="Unassembled WGS sequence"/>
</dbReference>
<sequence length="298" mass="34169">MGKIIKRTFIVVLLILIVLIAGSVYFLTNIDKNLDKDVFLNKDIINILLVGKETSSTVENESEDLPVHTDTMMVLKVNKKLNTANLISIPRDTYFEYLPGSKKRHQKINAAYFLGGIDTTKEVVEDLLDINLDYYVEVDYKLVADIIDALGGIDINWEYDDYYYKDDWTVPPLVIDLKRGPNHLDGNNAVSYLRTRNVYAIPDLGRINAQQEFLLSLLNKIKEPKNIFKLPEMVSLFNKEAKTDIDFKESISLAYYAYKYLDKENLSIVTIPGADLKIGGIDYYKVDEKTARQIYLED</sequence>
<dbReference type="RefSeq" id="WP_073183360.1">
    <property type="nucleotide sequence ID" value="NZ_FQXI01000001.1"/>
</dbReference>
<feature type="domain" description="Cell envelope-related transcriptional attenuator" evidence="2">
    <location>
        <begin position="68"/>
        <end position="222"/>
    </location>
</feature>
<dbReference type="EMBL" id="FQXI01000001">
    <property type="protein sequence ID" value="SHH05875.1"/>
    <property type="molecule type" value="Genomic_DNA"/>
</dbReference>
<dbReference type="AlphaFoldDB" id="A0A1M5PVI6"/>
<dbReference type="InterPro" id="IPR050922">
    <property type="entry name" value="LytR/CpsA/Psr_CW_biosynth"/>
</dbReference>
<proteinExistence type="inferred from homology"/>
<gene>
    <name evidence="3" type="ORF">SAMN02745245_00493</name>
</gene>
<dbReference type="Pfam" id="PF03816">
    <property type="entry name" value="LytR_cpsA_psr"/>
    <property type="match status" value="1"/>
</dbReference>
<dbReference type="STRING" id="1120995.SAMN02745245_00493"/>
<dbReference type="NCBIfam" id="TIGR00350">
    <property type="entry name" value="lytR_cpsA_psr"/>
    <property type="match status" value="1"/>
</dbReference>
<evidence type="ECO:0000256" key="1">
    <source>
        <dbReference type="ARBA" id="ARBA00006068"/>
    </source>
</evidence>
<dbReference type="PANTHER" id="PTHR33392">
    <property type="entry name" value="POLYISOPRENYL-TEICHOIC ACID--PEPTIDOGLYCAN TEICHOIC ACID TRANSFERASE TAGU"/>
    <property type="match status" value="1"/>
</dbReference>
<reference evidence="3 4" key="1">
    <citation type="submission" date="2016-11" db="EMBL/GenBank/DDBJ databases">
        <authorList>
            <person name="Jaros S."/>
            <person name="Januszkiewicz K."/>
            <person name="Wedrychowicz H."/>
        </authorList>
    </citation>
    <scope>NUCLEOTIDE SEQUENCE [LARGE SCALE GENOMIC DNA]</scope>
    <source>
        <strain evidence="3 4">DSM 21120</strain>
    </source>
</reference>
<name>A0A1M5PVI6_9FIRM</name>
<organism evidence="3 4">
    <name type="scientific">Anaerosphaera aminiphila DSM 21120</name>
    <dbReference type="NCBI Taxonomy" id="1120995"/>
    <lineage>
        <taxon>Bacteria</taxon>
        <taxon>Bacillati</taxon>
        <taxon>Bacillota</taxon>
        <taxon>Tissierellia</taxon>
        <taxon>Tissierellales</taxon>
        <taxon>Peptoniphilaceae</taxon>
        <taxon>Anaerosphaera</taxon>
    </lineage>
</organism>
<comment type="similarity">
    <text evidence="1">Belongs to the LytR/CpsA/Psr (LCP) family.</text>
</comment>
<evidence type="ECO:0000313" key="3">
    <source>
        <dbReference type="EMBL" id="SHH05875.1"/>
    </source>
</evidence>
<dbReference type="PANTHER" id="PTHR33392:SF6">
    <property type="entry name" value="POLYISOPRENYL-TEICHOIC ACID--PEPTIDOGLYCAN TEICHOIC ACID TRANSFERASE TAGU"/>
    <property type="match status" value="1"/>
</dbReference>
<keyword evidence="4" id="KW-1185">Reference proteome</keyword>
<evidence type="ECO:0000313" key="4">
    <source>
        <dbReference type="Proteomes" id="UP000184032"/>
    </source>
</evidence>